<organism evidence="1 2">
    <name type="scientific">Anaerostipes hadrus</name>
    <dbReference type="NCBI Taxonomy" id="649756"/>
    <lineage>
        <taxon>Bacteria</taxon>
        <taxon>Bacillati</taxon>
        <taxon>Bacillota</taxon>
        <taxon>Clostridia</taxon>
        <taxon>Lachnospirales</taxon>
        <taxon>Lachnospiraceae</taxon>
        <taxon>Anaerostipes</taxon>
    </lineage>
</organism>
<evidence type="ECO:0000313" key="1">
    <source>
        <dbReference type="EMBL" id="CBL38411.1"/>
    </source>
</evidence>
<dbReference type="EMBL" id="FP929061">
    <property type="protein sequence ID" value="CBL38411.1"/>
    <property type="molecule type" value="Genomic_DNA"/>
</dbReference>
<protein>
    <recommendedName>
        <fullName evidence="3">Resolvase HTH domain-containing protein</fullName>
    </recommendedName>
</protein>
<gene>
    <name evidence="1" type="ORF">CL2_14650</name>
</gene>
<sequence length="58" mass="6699">MKRQKNNNNDGDYRCVEAMYRRGCTVDDIVNSTGISKMDVLDITQKIFALDMKKRALN</sequence>
<dbReference type="AlphaFoldDB" id="D4N0L6"/>
<name>D4N0L6_ANAHA</name>
<proteinExistence type="predicted"/>
<evidence type="ECO:0000313" key="2">
    <source>
        <dbReference type="Proteomes" id="UP000008960"/>
    </source>
</evidence>
<accession>D4N0L6</accession>
<dbReference type="Proteomes" id="UP000008960">
    <property type="component" value="Chromosome"/>
</dbReference>
<reference evidence="1 2" key="2">
    <citation type="submission" date="2010-03" db="EMBL/GenBank/DDBJ databases">
        <authorList>
            <person name="Pajon A."/>
        </authorList>
    </citation>
    <scope>NUCLEOTIDE SEQUENCE [LARGE SCALE GENOMIC DNA]</scope>
    <source>
        <strain evidence="1 2">SSC/2</strain>
    </source>
</reference>
<reference evidence="1 2" key="1">
    <citation type="submission" date="2010-03" db="EMBL/GenBank/DDBJ databases">
        <title>The genome sequence of Clostridiales sp. SSC/2.</title>
        <authorList>
            <consortium name="metaHIT consortium -- http://www.metahit.eu/"/>
            <person name="Pajon A."/>
            <person name="Turner K."/>
            <person name="Parkhill J."/>
            <person name="Duncan S."/>
            <person name="Flint H."/>
        </authorList>
    </citation>
    <scope>NUCLEOTIDE SEQUENCE [LARGE SCALE GENOMIC DNA]</scope>
    <source>
        <strain evidence="1 2">SSC/2</strain>
    </source>
</reference>
<dbReference type="KEGG" id="bprl:CL2_14650"/>
<evidence type="ECO:0008006" key="3">
    <source>
        <dbReference type="Google" id="ProtNLM"/>
    </source>
</evidence>